<gene>
    <name evidence="2" type="ORF">QJS64_01150</name>
</gene>
<evidence type="ECO:0000313" key="3">
    <source>
        <dbReference type="Proteomes" id="UP001239169"/>
    </source>
</evidence>
<dbReference type="InterPro" id="IPR006121">
    <property type="entry name" value="HMA_dom"/>
</dbReference>
<dbReference type="EMBL" id="CP124685">
    <property type="protein sequence ID" value="WGX76088.1"/>
    <property type="molecule type" value="Genomic_DNA"/>
</dbReference>
<organism evidence="2 3">
    <name type="scientific">Paraclostridium bifermentans</name>
    <name type="common">Clostridium bifermentans</name>
    <dbReference type="NCBI Taxonomy" id="1490"/>
    <lineage>
        <taxon>Bacteria</taxon>
        <taxon>Bacillati</taxon>
        <taxon>Bacillota</taxon>
        <taxon>Clostridia</taxon>
        <taxon>Peptostreptococcales</taxon>
        <taxon>Peptostreptococcaceae</taxon>
        <taxon>Paraclostridium</taxon>
    </lineage>
</organism>
<dbReference type="SUPFAM" id="SSF55008">
    <property type="entry name" value="HMA, heavy metal-associated domain"/>
    <property type="match status" value="1"/>
</dbReference>
<evidence type="ECO:0000259" key="1">
    <source>
        <dbReference type="PROSITE" id="PS50846"/>
    </source>
</evidence>
<evidence type="ECO:0000313" key="2">
    <source>
        <dbReference type="EMBL" id="WGX76088.1"/>
    </source>
</evidence>
<dbReference type="Pfam" id="PF00403">
    <property type="entry name" value="HMA"/>
    <property type="match status" value="1"/>
</dbReference>
<keyword evidence="3" id="KW-1185">Reference proteome</keyword>
<proteinExistence type="predicted"/>
<name>A0ABY8R4W8_PARBF</name>
<dbReference type="PROSITE" id="PS50846">
    <property type="entry name" value="HMA_2"/>
    <property type="match status" value="1"/>
</dbReference>
<sequence>MSTSAIIKREIVLDGLNCAHCAEVINEKLNKLQEVDSTNLNFINKVLTVNIDSDFDQEEVINKIIKIIDDTEPGLNIKVKEQKTKGKRKN</sequence>
<feature type="domain" description="HMA" evidence="1">
    <location>
        <begin position="7"/>
        <end position="76"/>
    </location>
</feature>
<dbReference type="Proteomes" id="UP001239169">
    <property type="component" value="Chromosome"/>
</dbReference>
<reference evidence="2 3" key="1">
    <citation type="submission" date="2023-04" db="EMBL/GenBank/DDBJ databases">
        <title>Bacteria Genome Submission.</title>
        <authorList>
            <person name="Isaac P."/>
        </authorList>
    </citation>
    <scope>NUCLEOTIDE SEQUENCE [LARGE SCALE GENOMIC DNA]</scope>
    <source>
        <strain evidence="2 3">SampleS7P1</strain>
    </source>
</reference>
<dbReference type="CDD" id="cd00371">
    <property type="entry name" value="HMA"/>
    <property type="match status" value="1"/>
</dbReference>
<dbReference type="Gene3D" id="3.30.70.100">
    <property type="match status" value="1"/>
</dbReference>
<dbReference type="InterPro" id="IPR036163">
    <property type="entry name" value="HMA_dom_sf"/>
</dbReference>
<accession>A0ABY8R4W8</accession>
<protein>
    <submittedName>
        <fullName evidence="2">Heavy metal-associated domain-containing protein</fullName>
    </submittedName>
</protein>